<dbReference type="InterPro" id="IPR007893">
    <property type="entry name" value="Spore_coat_U/FanG"/>
</dbReference>
<protein>
    <submittedName>
        <fullName evidence="3">Spore coat protein U-like protein</fullName>
    </submittedName>
</protein>
<proteinExistence type="predicted"/>
<dbReference type="RefSeq" id="WP_110887565.1">
    <property type="nucleotide sequence ID" value="NZ_QJSX01000011.1"/>
</dbReference>
<evidence type="ECO:0000313" key="3">
    <source>
        <dbReference type="EMBL" id="PYE52998.1"/>
    </source>
</evidence>
<name>A0A318SKB4_9DEIO</name>
<feature type="chain" id="PRO_5016285346" evidence="1">
    <location>
        <begin position="25"/>
        <end position="182"/>
    </location>
</feature>
<sequence length="182" mass="19107">MRLPFARRISPLLTALALSSTSAADVNVGGSSGPGGSAPLDVQVSVTITSACTLTTSNANFGTYAAADTTAKTAEATITVTCVSGTSYTYRFDAAATPGPEGDLAMIHENGVNTGYLNYEMTGYTFEDNGQAYSVNPYEEVTVTSNGQPFVQRRTFSIYTGQYNAPVGPYKDTHVVSITLLN</sequence>
<evidence type="ECO:0000256" key="1">
    <source>
        <dbReference type="SAM" id="SignalP"/>
    </source>
</evidence>
<dbReference type="EMBL" id="QJSX01000011">
    <property type="protein sequence ID" value="PYE52998.1"/>
    <property type="molecule type" value="Genomic_DNA"/>
</dbReference>
<keyword evidence="1" id="KW-0732">Signal</keyword>
<dbReference type="Pfam" id="PF05229">
    <property type="entry name" value="SCPU"/>
    <property type="match status" value="1"/>
</dbReference>
<gene>
    <name evidence="3" type="ORF">DES52_111171</name>
</gene>
<organism evidence="3 4">
    <name type="scientific">Deinococcus yavapaiensis KR-236</name>
    <dbReference type="NCBI Taxonomy" id="694435"/>
    <lineage>
        <taxon>Bacteria</taxon>
        <taxon>Thermotogati</taxon>
        <taxon>Deinococcota</taxon>
        <taxon>Deinococci</taxon>
        <taxon>Deinococcales</taxon>
        <taxon>Deinococcaceae</taxon>
        <taxon>Deinococcus</taxon>
    </lineage>
</organism>
<dbReference type="Proteomes" id="UP000248326">
    <property type="component" value="Unassembled WGS sequence"/>
</dbReference>
<keyword evidence="3" id="KW-0946">Virion</keyword>
<comment type="caution">
    <text evidence="3">The sequence shown here is derived from an EMBL/GenBank/DDBJ whole genome shotgun (WGS) entry which is preliminary data.</text>
</comment>
<keyword evidence="4" id="KW-1185">Reference proteome</keyword>
<keyword evidence="3" id="KW-0167">Capsid protein</keyword>
<reference evidence="3 4" key="1">
    <citation type="submission" date="2018-06" db="EMBL/GenBank/DDBJ databases">
        <title>Genomic Encyclopedia of Type Strains, Phase IV (KMG-IV): sequencing the most valuable type-strain genomes for metagenomic binning, comparative biology and taxonomic classification.</title>
        <authorList>
            <person name="Goeker M."/>
        </authorList>
    </citation>
    <scope>NUCLEOTIDE SEQUENCE [LARGE SCALE GENOMIC DNA]</scope>
    <source>
        <strain evidence="3 4">DSM 18048</strain>
    </source>
</reference>
<feature type="domain" description="Spore coat protein U/FanG" evidence="2">
    <location>
        <begin position="42"/>
        <end position="176"/>
    </location>
</feature>
<evidence type="ECO:0000259" key="2">
    <source>
        <dbReference type="Pfam" id="PF05229"/>
    </source>
</evidence>
<dbReference type="AlphaFoldDB" id="A0A318SKB4"/>
<evidence type="ECO:0000313" key="4">
    <source>
        <dbReference type="Proteomes" id="UP000248326"/>
    </source>
</evidence>
<accession>A0A318SKB4</accession>
<feature type="signal peptide" evidence="1">
    <location>
        <begin position="1"/>
        <end position="24"/>
    </location>
</feature>